<evidence type="ECO:0000313" key="3">
    <source>
        <dbReference type="EMBL" id="KIS66561.1"/>
    </source>
</evidence>
<dbReference type="STRING" id="237631.A0A0D1DRQ5"/>
<feature type="compositionally biased region" description="Polar residues" evidence="2">
    <location>
        <begin position="377"/>
        <end position="386"/>
    </location>
</feature>
<feature type="compositionally biased region" description="Polar residues" evidence="2">
    <location>
        <begin position="609"/>
        <end position="621"/>
    </location>
</feature>
<dbReference type="VEuPathDB" id="FungiDB:UMAG_05552"/>
<accession>A0A0D1DRQ5</accession>
<feature type="compositionally biased region" description="Low complexity" evidence="2">
    <location>
        <begin position="507"/>
        <end position="537"/>
    </location>
</feature>
<sequence>MTIMDSDDMQRLWSLVEDLTNQLQANRQLCESLQQQADQLRGQAIHSGTGFALRRFNIDLSKEKFESELEALNVHLVKENLALSHENKQQAVLLREYENTLETVMAKFRSFSHSTQQHTLQLTQHYESLLAQTTHNAAEQTLAAETAFSGTLSHLGELVRRAMQSLDGEVSDDSDQDQEQDGAPPRKTKRGWVQDPKWYGSGGYTGKATDPIALRADEALESCTEEERLRIENETLRELLGLKAKSDALISSDTSRIVADPLDSTDAFAPQPKPMSPVERHASLTVDEAAIAAEASGQPPLKTLQISSTTRPGKETLETKPLSPARVSPRIVPALDRKDQIIEEAILAEDESESDRERGRRATEAGPSLGAEIATFRNETSTSSAVDSLPLVFASDDTESAPSSIQELRAATMQSGQASPLHASVSDQPGIHASAVTDADEITPIEELALPTSAEPATGAEPNMLAEAAPPALISTGIEQADALASKTTVTSSSGIDVAETSAPADPTTISSPTLSSSESTSSEASAASSDDTSISLNSAAPVKADTKPTHVPMSTIGTAPPADTLDADFKPISKASTDDEPSETVVPAEAAKEDNVSALPPADDAQRSAETSSHEAVTSTTDKDHAPDTAEAAPTSKNAKAATAKDAPSTPNQINNQGKKDGAASPSKKGGRGHRGKGNRHSKSNSNAANKNAS</sequence>
<feature type="compositionally biased region" description="Low complexity" evidence="2">
    <location>
        <begin position="685"/>
        <end position="695"/>
    </location>
</feature>
<dbReference type="OrthoDB" id="21214at2759"/>
<feature type="region of interest" description="Disordered" evidence="2">
    <location>
        <begin position="484"/>
        <end position="695"/>
    </location>
</feature>
<feature type="compositionally biased region" description="Polar residues" evidence="2">
    <location>
        <begin position="400"/>
        <end position="418"/>
    </location>
</feature>
<keyword evidence="1" id="KW-0175">Coiled coil</keyword>
<dbReference type="AlphaFoldDB" id="A0A0D1DRQ5"/>
<feature type="compositionally biased region" description="Acidic residues" evidence="2">
    <location>
        <begin position="169"/>
        <end position="180"/>
    </location>
</feature>
<dbReference type="GeneID" id="23565412"/>
<proteinExistence type="predicted"/>
<keyword evidence="4" id="KW-1185">Reference proteome</keyword>
<feature type="region of interest" description="Disordered" evidence="2">
    <location>
        <begin position="166"/>
        <end position="195"/>
    </location>
</feature>
<feature type="region of interest" description="Disordered" evidence="2">
    <location>
        <begin position="294"/>
        <end position="330"/>
    </location>
</feature>
<feature type="compositionally biased region" description="Basic residues" evidence="2">
    <location>
        <begin position="670"/>
        <end position="684"/>
    </location>
</feature>
<gene>
    <name evidence="3" type="ORF">UMAG_05552</name>
</gene>
<organism evidence="3 4">
    <name type="scientific">Mycosarcoma maydis</name>
    <name type="common">Corn smut fungus</name>
    <name type="synonym">Ustilago maydis</name>
    <dbReference type="NCBI Taxonomy" id="5270"/>
    <lineage>
        <taxon>Eukaryota</taxon>
        <taxon>Fungi</taxon>
        <taxon>Dikarya</taxon>
        <taxon>Basidiomycota</taxon>
        <taxon>Ustilaginomycotina</taxon>
        <taxon>Ustilaginomycetes</taxon>
        <taxon>Ustilaginales</taxon>
        <taxon>Ustilaginaceae</taxon>
        <taxon>Mycosarcoma</taxon>
    </lineage>
</organism>
<dbReference type="EMBL" id="CM003157">
    <property type="protein sequence ID" value="KIS66561.1"/>
    <property type="molecule type" value="Genomic_DNA"/>
</dbReference>
<feature type="compositionally biased region" description="Polar residues" evidence="2">
    <location>
        <begin position="486"/>
        <end position="495"/>
    </location>
</feature>
<dbReference type="InParanoid" id="A0A0D1DRQ5"/>
<evidence type="ECO:0000313" key="4">
    <source>
        <dbReference type="Proteomes" id="UP000000561"/>
    </source>
</evidence>
<name>A0A0D1DRQ5_MYCMD</name>
<evidence type="ECO:0000256" key="1">
    <source>
        <dbReference type="SAM" id="Coils"/>
    </source>
</evidence>
<dbReference type="eggNOG" id="ENOG502S1AV">
    <property type="taxonomic scope" value="Eukaryota"/>
</dbReference>
<feature type="region of interest" description="Disordered" evidence="2">
    <location>
        <begin position="346"/>
        <end position="471"/>
    </location>
</feature>
<feature type="coiled-coil region" evidence="1">
    <location>
        <begin position="16"/>
        <end position="43"/>
    </location>
</feature>
<evidence type="ECO:0000256" key="2">
    <source>
        <dbReference type="SAM" id="MobiDB-lite"/>
    </source>
</evidence>
<protein>
    <submittedName>
        <fullName evidence="3">Uncharacterized protein</fullName>
    </submittedName>
</protein>
<reference evidence="3 4" key="1">
    <citation type="journal article" date="2006" name="Nature">
        <title>Insights from the genome of the biotrophic fungal plant pathogen Ustilago maydis.</title>
        <authorList>
            <person name="Kamper J."/>
            <person name="Kahmann R."/>
            <person name="Bolker M."/>
            <person name="Ma L.J."/>
            <person name="Brefort T."/>
            <person name="Saville B.J."/>
            <person name="Banuett F."/>
            <person name="Kronstad J.W."/>
            <person name="Gold S.E."/>
            <person name="Muller O."/>
            <person name="Perlin M.H."/>
            <person name="Wosten H.A."/>
            <person name="de Vries R."/>
            <person name="Ruiz-Herrera J."/>
            <person name="Reynaga-Pena C.G."/>
            <person name="Snetselaar K."/>
            <person name="McCann M."/>
            <person name="Perez-Martin J."/>
            <person name="Feldbrugge M."/>
            <person name="Basse C.W."/>
            <person name="Steinberg G."/>
            <person name="Ibeas J.I."/>
            <person name="Holloman W."/>
            <person name="Guzman P."/>
            <person name="Farman M."/>
            <person name="Stajich J.E."/>
            <person name="Sentandreu R."/>
            <person name="Gonzalez-Prieto J.M."/>
            <person name="Kennell J.C."/>
            <person name="Molina L."/>
            <person name="Schirawski J."/>
            <person name="Mendoza-Mendoza A."/>
            <person name="Greilinger D."/>
            <person name="Munch K."/>
            <person name="Rossel N."/>
            <person name="Scherer M."/>
            <person name="Vranes M."/>
            <person name="Ladendorf O."/>
            <person name="Vincon V."/>
            <person name="Fuchs U."/>
            <person name="Sandrock B."/>
            <person name="Meng S."/>
            <person name="Ho E.C."/>
            <person name="Cahill M.J."/>
            <person name="Boyce K.J."/>
            <person name="Klose J."/>
            <person name="Klosterman S.J."/>
            <person name="Deelstra H.J."/>
            <person name="Ortiz-Castellanos L."/>
            <person name="Li W."/>
            <person name="Sanchez-Alonso P."/>
            <person name="Schreier P.H."/>
            <person name="Hauser-Hahn I."/>
            <person name="Vaupel M."/>
            <person name="Koopmann E."/>
            <person name="Friedrich G."/>
            <person name="Voss H."/>
            <person name="Schluter T."/>
            <person name="Margolis J."/>
            <person name="Platt D."/>
            <person name="Swimmer C."/>
            <person name="Gnirke A."/>
            <person name="Chen F."/>
            <person name="Vysotskaia V."/>
            <person name="Mannhaupt G."/>
            <person name="Guldener U."/>
            <person name="Munsterkotter M."/>
            <person name="Haase D."/>
            <person name="Oesterheld M."/>
            <person name="Mewes H.W."/>
            <person name="Mauceli E.W."/>
            <person name="DeCaprio D."/>
            <person name="Wade C.M."/>
            <person name="Butler J."/>
            <person name="Young S."/>
            <person name="Jaffe D.B."/>
            <person name="Calvo S."/>
            <person name="Nusbaum C."/>
            <person name="Galagan J."/>
            <person name="Birren B.W."/>
        </authorList>
    </citation>
    <scope>NUCLEOTIDE SEQUENCE [LARGE SCALE GENOMIC DNA]</scope>
    <source>
        <strain evidence="4">DSM 14603 / FGSC 9021 / UM521</strain>
    </source>
</reference>
<dbReference type="OMA" id="WYGSGGY"/>
<dbReference type="KEGG" id="uma:UMAG_05552"/>
<dbReference type="PANTHER" id="PTHR39472:SF1">
    <property type="entry name" value="EXPRESSED PROTEIN"/>
    <property type="match status" value="1"/>
</dbReference>
<dbReference type="Proteomes" id="UP000000561">
    <property type="component" value="Chromosome 18"/>
</dbReference>
<dbReference type="RefSeq" id="XP_011391863.1">
    <property type="nucleotide sequence ID" value="XM_011393561.1"/>
</dbReference>
<dbReference type="PANTHER" id="PTHR39472">
    <property type="entry name" value="EXPRESSED PROTEIN"/>
    <property type="match status" value="1"/>
</dbReference>